<keyword evidence="3 9" id="KW-0813">Transport</keyword>
<comment type="similarity">
    <text evidence="2 9">Belongs to the nucleoporin Nup85 family.</text>
</comment>
<keyword evidence="5 9" id="KW-0653">Protein transport</keyword>
<dbReference type="PANTHER" id="PTHR13373:SF21">
    <property type="entry name" value="NUCLEAR PORE COMPLEX PROTEIN NUP85"/>
    <property type="match status" value="1"/>
</dbReference>
<gene>
    <name evidence="10" type="ORF">M408DRAFT_332267</name>
</gene>
<dbReference type="InterPro" id="IPR011502">
    <property type="entry name" value="Nucleoporin_Nup85"/>
</dbReference>
<keyword evidence="7 9" id="KW-0906">Nuclear pore complex</keyword>
<dbReference type="PANTHER" id="PTHR13373">
    <property type="entry name" value="FROUNT PROTEIN-RELATED"/>
    <property type="match status" value="1"/>
</dbReference>
<evidence type="ECO:0000256" key="2">
    <source>
        <dbReference type="ARBA" id="ARBA00005573"/>
    </source>
</evidence>
<dbReference type="GO" id="GO:0017056">
    <property type="term" value="F:structural constituent of nuclear pore"/>
    <property type="evidence" value="ECO:0007669"/>
    <property type="project" value="TreeGrafter"/>
</dbReference>
<evidence type="ECO:0000256" key="4">
    <source>
        <dbReference type="ARBA" id="ARBA00022816"/>
    </source>
</evidence>
<dbReference type="GO" id="GO:0045893">
    <property type="term" value="P:positive regulation of DNA-templated transcription"/>
    <property type="evidence" value="ECO:0007669"/>
    <property type="project" value="TreeGrafter"/>
</dbReference>
<accession>A0A0C3AGA6</accession>
<keyword evidence="9" id="KW-0472">Membrane</keyword>
<evidence type="ECO:0000256" key="5">
    <source>
        <dbReference type="ARBA" id="ARBA00022927"/>
    </source>
</evidence>
<reference evidence="11" key="2">
    <citation type="submission" date="2015-01" db="EMBL/GenBank/DDBJ databases">
        <title>Evolutionary Origins and Diversification of the Mycorrhizal Mutualists.</title>
        <authorList>
            <consortium name="DOE Joint Genome Institute"/>
            <consortium name="Mycorrhizal Genomics Consortium"/>
            <person name="Kohler A."/>
            <person name="Kuo A."/>
            <person name="Nagy L.G."/>
            <person name="Floudas D."/>
            <person name="Copeland A."/>
            <person name="Barry K.W."/>
            <person name="Cichocki N."/>
            <person name="Veneault-Fourrey C."/>
            <person name="LaButti K."/>
            <person name="Lindquist E.A."/>
            <person name="Lipzen A."/>
            <person name="Lundell T."/>
            <person name="Morin E."/>
            <person name="Murat C."/>
            <person name="Riley R."/>
            <person name="Ohm R."/>
            <person name="Sun H."/>
            <person name="Tunlid A."/>
            <person name="Henrissat B."/>
            <person name="Grigoriev I.V."/>
            <person name="Hibbett D.S."/>
            <person name="Martin F."/>
        </authorList>
    </citation>
    <scope>NUCLEOTIDE SEQUENCE [LARGE SCALE GENOMIC DNA]</scope>
    <source>
        <strain evidence="11">MAFF 305830</strain>
    </source>
</reference>
<reference evidence="10 11" key="1">
    <citation type="submission" date="2014-04" db="EMBL/GenBank/DDBJ databases">
        <authorList>
            <consortium name="DOE Joint Genome Institute"/>
            <person name="Kuo A."/>
            <person name="Zuccaro A."/>
            <person name="Kohler A."/>
            <person name="Nagy L.G."/>
            <person name="Floudas D."/>
            <person name="Copeland A."/>
            <person name="Barry K.W."/>
            <person name="Cichocki N."/>
            <person name="Veneault-Fourrey C."/>
            <person name="LaButti K."/>
            <person name="Lindquist E.A."/>
            <person name="Lipzen A."/>
            <person name="Lundell T."/>
            <person name="Morin E."/>
            <person name="Murat C."/>
            <person name="Sun H."/>
            <person name="Tunlid A."/>
            <person name="Henrissat B."/>
            <person name="Grigoriev I.V."/>
            <person name="Hibbett D.S."/>
            <person name="Martin F."/>
            <person name="Nordberg H.P."/>
            <person name="Cantor M.N."/>
            <person name="Hua S.X."/>
        </authorList>
    </citation>
    <scope>NUCLEOTIDE SEQUENCE [LARGE SCALE GENOMIC DNA]</scope>
    <source>
        <strain evidence="10 11">MAFF 305830</strain>
    </source>
</reference>
<comment type="subunit">
    <text evidence="9">Component of the nuclear pore complex (NPC).</text>
</comment>
<evidence type="ECO:0000256" key="6">
    <source>
        <dbReference type="ARBA" id="ARBA00023010"/>
    </source>
</evidence>
<name>A0A0C3AGA6_SERVB</name>
<organism evidence="10 11">
    <name type="scientific">Serendipita vermifera MAFF 305830</name>
    <dbReference type="NCBI Taxonomy" id="933852"/>
    <lineage>
        <taxon>Eukaryota</taxon>
        <taxon>Fungi</taxon>
        <taxon>Dikarya</taxon>
        <taxon>Basidiomycota</taxon>
        <taxon>Agaricomycotina</taxon>
        <taxon>Agaricomycetes</taxon>
        <taxon>Sebacinales</taxon>
        <taxon>Serendipitaceae</taxon>
        <taxon>Serendipita</taxon>
    </lineage>
</organism>
<sequence>MASLYLQPPLIPPNGHDDFIAQNHTVKATLSARSHGLAVYESYDVLPQPPGSTRKEGSIYFAQWGPVPTSRRKFITDTYVIWDALRKQVDALDSKKKPATVLPICYANCQIYTDTLRKHIIASESRLQALQKAASSPNPPDPRHIPELERDMTVLGVAYTSLTLLTIIFVPSHGAYNAVVGRELLHWHSSNFLATLEEEGTNLLKIANPWLAPTFWTFIKSCTLRLLFRPATHFLRTLSTSHSHPATREISALLVTALNGMPNSEDYDREADYFDAHRQWKTGLHRLQRAVSKHATGPRYEGKSELEELVALVGGDARVLVSLCNACGMGWRDAICVYGIWIQPSMTRTNLPNVVAEIIEEMPVDTTSLEDQLHAALFAADIVSAARLANDIDVWLVAHMVDILEALPLPEGPVLTNLRLHFLMDYGEHLMADPSNWRVAASYLLQSGQQGFQMANEILISIPFRMNNVEAEEPIAQAVVPVSSKDKKKKPAPLADLDELIAFCSQHGLQDTVRSICRVASNRLTSLRLYGKAVEYCGKTSDVRALNRVIGSLSNEYLLHGATEFVLLVDKIPRRFMYTEGIVDNSFDLFTERLKWLVTYAEFHYAISRGERTQAMVSSLVMMLEPQGPLAPIGWWGLILVDIGDFLEKGDVKPISEDLTLALIRLEEVTTRSKFGVSDEYLWALIRRYGMKGPVEALARLERVRFTLVLCAAKTMGGDAGGKGNIVQEKWMHEADTNASMR</sequence>
<dbReference type="GO" id="GO:0031080">
    <property type="term" value="C:nuclear pore outer ring"/>
    <property type="evidence" value="ECO:0007669"/>
    <property type="project" value="TreeGrafter"/>
</dbReference>
<keyword evidence="8 9" id="KW-0539">Nucleus</keyword>
<keyword evidence="11" id="KW-1185">Reference proteome</keyword>
<comment type="function">
    <text evidence="9">Functions as a component of the nuclear pore complex (NPC).</text>
</comment>
<dbReference type="GO" id="GO:0006606">
    <property type="term" value="P:protein import into nucleus"/>
    <property type="evidence" value="ECO:0007669"/>
    <property type="project" value="TreeGrafter"/>
</dbReference>
<keyword evidence="6 9" id="KW-0811">Translocation</keyword>
<evidence type="ECO:0000256" key="7">
    <source>
        <dbReference type="ARBA" id="ARBA00023132"/>
    </source>
</evidence>
<evidence type="ECO:0000313" key="11">
    <source>
        <dbReference type="Proteomes" id="UP000054097"/>
    </source>
</evidence>
<evidence type="ECO:0000256" key="1">
    <source>
        <dbReference type="ARBA" id="ARBA00004567"/>
    </source>
</evidence>
<dbReference type="AlphaFoldDB" id="A0A0C3AGA6"/>
<dbReference type="GO" id="GO:0031965">
    <property type="term" value="C:nuclear membrane"/>
    <property type="evidence" value="ECO:0007669"/>
    <property type="project" value="UniProtKB-UniRule"/>
</dbReference>
<comment type="subcellular location">
    <subcellularLocation>
        <location evidence="1 9">Nucleus</location>
        <location evidence="1 9">Nuclear pore complex</location>
    </subcellularLocation>
</comment>
<dbReference type="HOGENOM" id="CLU_023369_0_0_1"/>
<dbReference type="Proteomes" id="UP000054097">
    <property type="component" value="Unassembled WGS sequence"/>
</dbReference>
<keyword evidence="4 9" id="KW-0509">mRNA transport</keyword>
<dbReference type="STRING" id="933852.A0A0C3AGA6"/>
<dbReference type="Pfam" id="PF07575">
    <property type="entry name" value="Nucleopor_Nup85"/>
    <property type="match status" value="2"/>
</dbReference>
<evidence type="ECO:0000256" key="9">
    <source>
        <dbReference type="RuleBase" id="RU365073"/>
    </source>
</evidence>
<proteinExistence type="inferred from homology"/>
<dbReference type="GO" id="GO:0006406">
    <property type="term" value="P:mRNA export from nucleus"/>
    <property type="evidence" value="ECO:0007669"/>
    <property type="project" value="TreeGrafter"/>
</dbReference>
<dbReference type="EMBL" id="KN824334">
    <property type="protein sequence ID" value="KIM23665.1"/>
    <property type="molecule type" value="Genomic_DNA"/>
</dbReference>
<dbReference type="OrthoDB" id="17644at2759"/>
<evidence type="ECO:0000256" key="3">
    <source>
        <dbReference type="ARBA" id="ARBA00022448"/>
    </source>
</evidence>
<evidence type="ECO:0000256" key="8">
    <source>
        <dbReference type="ARBA" id="ARBA00023242"/>
    </source>
</evidence>
<protein>
    <recommendedName>
        <fullName evidence="9">Nuclear pore complex protein Nup85</fullName>
    </recommendedName>
</protein>
<evidence type="ECO:0000313" key="10">
    <source>
        <dbReference type="EMBL" id="KIM23665.1"/>
    </source>
</evidence>